<protein>
    <recommendedName>
        <fullName evidence="3">F-box domain-containing protein</fullName>
    </recommendedName>
</protein>
<reference evidence="1" key="1">
    <citation type="submission" date="2020-11" db="EMBL/GenBank/DDBJ databases">
        <authorList>
            <consortium name="DOE Joint Genome Institute"/>
            <person name="Ahrendt S."/>
            <person name="Riley R."/>
            <person name="Andreopoulos W."/>
            <person name="Labutti K."/>
            <person name="Pangilinan J."/>
            <person name="Ruiz-Duenas F.J."/>
            <person name="Barrasa J.M."/>
            <person name="Sanchez-Garcia M."/>
            <person name="Camarero S."/>
            <person name="Miyauchi S."/>
            <person name="Serrano A."/>
            <person name="Linde D."/>
            <person name="Babiker R."/>
            <person name="Drula E."/>
            <person name="Ayuso-Fernandez I."/>
            <person name="Pacheco R."/>
            <person name="Padilla G."/>
            <person name="Ferreira P."/>
            <person name="Barriuso J."/>
            <person name="Kellner H."/>
            <person name="Castanera R."/>
            <person name="Alfaro M."/>
            <person name="Ramirez L."/>
            <person name="Pisabarro A.G."/>
            <person name="Kuo A."/>
            <person name="Tritt A."/>
            <person name="Lipzen A."/>
            <person name="He G."/>
            <person name="Yan M."/>
            <person name="Ng V."/>
            <person name="Cullen D."/>
            <person name="Martin F."/>
            <person name="Rosso M.-N."/>
            <person name="Henrissat B."/>
            <person name="Hibbett D."/>
            <person name="Martinez A.T."/>
            <person name="Grigoriev I.V."/>
        </authorList>
    </citation>
    <scope>NUCLEOTIDE SEQUENCE</scope>
    <source>
        <strain evidence="1">CBS 506.95</strain>
    </source>
</reference>
<evidence type="ECO:0008006" key="3">
    <source>
        <dbReference type="Google" id="ProtNLM"/>
    </source>
</evidence>
<evidence type="ECO:0000313" key="2">
    <source>
        <dbReference type="Proteomes" id="UP000807306"/>
    </source>
</evidence>
<sequence length="424" mass="48761">MTALIGFPFELLGLIFEELYRLDKEPTPYYYSDPRDPNRFPWVLSRVCQRWLQVAARYSYFWTSVSLDISSKEPLPMGAFEWSKDQPFEALIYHSRYRKRWYTLNYAEQFALKYTSLECKRIQAINEALTPRLSRCVSLEYDVLLASSLPNLLQLTPVSMPQMRTLKLAWSSSRWQCSSPPPDLTISIGVFQKPYLSSYSIYHYEFLATDHDAPSNSRPVSIAEFLGLLAFSDISSLELEDLSVRSHSTTPSTSLFAMNSTVINCSRAFLDAIFQCCFINAESTEIDNSILPNNTYKLNTEELRFTNMPLGADLFSILTHFASHTLRFDSCPCLTDELLHFIANISCDIFENLGIENCTRHSIQAIKDLVMRREEIAAESEQDPDRGISKMVSVDLRGIGPKPSLEEVAWFTEHLETFEEFLYR</sequence>
<keyword evidence="2" id="KW-1185">Reference proteome</keyword>
<accession>A0A9P6EUF8</accession>
<name>A0A9P6EUF8_9AGAR</name>
<feature type="non-terminal residue" evidence="1">
    <location>
        <position position="1"/>
    </location>
</feature>
<gene>
    <name evidence="1" type="ORF">CPB83DRAFT_901935</name>
</gene>
<organism evidence="1 2">
    <name type="scientific">Crepidotus variabilis</name>
    <dbReference type="NCBI Taxonomy" id="179855"/>
    <lineage>
        <taxon>Eukaryota</taxon>
        <taxon>Fungi</taxon>
        <taxon>Dikarya</taxon>
        <taxon>Basidiomycota</taxon>
        <taxon>Agaricomycotina</taxon>
        <taxon>Agaricomycetes</taxon>
        <taxon>Agaricomycetidae</taxon>
        <taxon>Agaricales</taxon>
        <taxon>Agaricineae</taxon>
        <taxon>Crepidotaceae</taxon>
        <taxon>Crepidotus</taxon>
    </lineage>
</organism>
<dbReference type="Proteomes" id="UP000807306">
    <property type="component" value="Unassembled WGS sequence"/>
</dbReference>
<dbReference type="EMBL" id="MU157825">
    <property type="protein sequence ID" value="KAF9535033.1"/>
    <property type="molecule type" value="Genomic_DNA"/>
</dbReference>
<proteinExistence type="predicted"/>
<comment type="caution">
    <text evidence="1">The sequence shown here is derived from an EMBL/GenBank/DDBJ whole genome shotgun (WGS) entry which is preliminary data.</text>
</comment>
<dbReference type="AlphaFoldDB" id="A0A9P6EUF8"/>
<evidence type="ECO:0000313" key="1">
    <source>
        <dbReference type="EMBL" id="KAF9535033.1"/>
    </source>
</evidence>